<proteinExistence type="predicted"/>
<dbReference type="InterPro" id="IPR010197">
    <property type="entry name" value="OSBS/NAAAR"/>
</dbReference>
<gene>
    <name evidence="8" type="ORF">EV213_1205</name>
</gene>
<dbReference type="Gene3D" id="3.30.390.10">
    <property type="entry name" value="Enolase-like, N-terminal domain"/>
    <property type="match status" value="1"/>
</dbReference>
<reference evidence="8 9" key="1">
    <citation type="submission" date="2019-03" db="EMBL/GenBank/DDBJ databases">
        <title>Genomic Encyclopedia of Type Strains, Phase IV (KMG-IV): sequencing the most valuable type-strain genomes for metagenomic binning, comparative biology and taxonomic classification.</title>
        <authorList>
            <person name="Goeker M."/>
        </authorList>
    </citation>
    <scope>NUCLEOTIDE SEQUENCE [LARGE SCALE GENOMIC DNA]</scope>
    <source>
        <strain evidence="8 9">DSM 28697</strain>
    </source>
</reference>
<evidence type="ECO:0000259" key="7">
    <source>
        <dbReference type="SMART" id="SM00922"/>
    </source>
</evidence>
<dbReference type="CDD" id="cd03317">
    <property type="entry name" value="NAAAR"/>
    <property type="match status" value="1"/>
</dbReference>
<dbReference type="GO" id="GO:0043748">
    <property type="term" value="F:O-succinylbenzoate synthase activity"/>
    <property type="evidence" value="ECO:0007669"/>
    <property type="project" value="UniProtKB-EC"/>
</dbReference>
<evidence type="ECO:0000256" key="5">
    <source>
        <dbReference type="ARBA" id="ARBA00029491"/>
    </source>
</evidence>
<evidence type="ECO:0000256" key="2">
    <source>
        <dbReference type="ARBA" id="ARBA00022723"/>
    </source>
</evidence>
<dbReference type="SMART" id="SM00922">
    <property type="entry name" value="MR_MLE"/>
    <property type="match status" value="1"/>
</dbReference>
<comment type="caution">
    <text evidence="8">The sequence shown here is derived from an EMBL/GenBank/DDBJ whole genome shotgun (WGS) entry which is preliminary data.</text>
</comment>
<feature type="domain" description="Mandelate racemase/muconate lactonizing enzyme C-terminal" evidence="7">
    <location>
        <begin position="144"/>
        <end position="236"/>
    </location>
</feature>
<dbReference type="SFLD" id="SFLDF00009">
    <property type="entry name" value="o-succinylbenzoate_synthase"/>
    <property type="match status" value="1"/>
</dbReference>
<dbReference type="Gene3D" id="3.20.20.120">
    <property type="entry name" value="Enolase-like C-terminal domain"/>
    <property type="match status" value="1"/>
</dbReference>
<dbReference type="GO" id="GO:0009234">
    <property type="term" value="P:menaquinone biosynthetic process"/>
    <property type="evidence" value="ECO:0007669"/>
    <property type="project" value="UniProtKB-UniRule"/>
</dbReference>
<organism evidence="8 9">
    <name type="scientific">Aureibacillus halotolerans</name>
    <dbReference type="NCBI Taxonomy" id="1508390"/>
    <lineage>
        <taxon>Bacteria</taxon>
        <taxon>Bacillati</taxon>
        <taxon>Bacillota</taxon>
        <taxon>Bacilli</taxon>
        <taxon>Bacillales</taxon>
        <taxon>Bacillaceae</taxon>
        <taxon>Aureibacillus</taxon>
    </lineage>
</organism>
<dbReference type="Pfam" id="PF13378">
    <property type="entry name" value="MR_MLE_C"/>
    <property type="match status" value="1"/>
</dbReference>
<dbReference type="UniPathway" id="UPA00079"/>
<dbReference type="InterPro" id="IPR029017">
    <property type="entry name" value="Enolase-like_N"/>
</dbReference>
<accession>A0A4R6TZ53</accession>
<protein>
    <recommendedName>
        <fullName evidence="5 6">o-succinylbenzoate synthase</fullName>
        <ecNumber evidence="5 6">4.2.1.113</ecNumber>
    </recommendedName>
</protein>
<keyword evidence="9" id="KW-1185">Reference proteome</keyword>
<dbReference type="InterPro" id="IPR013341">
    <property type="entry name" value="Mandelate_racemase_N_dom"/>
</dbReference>
<evidence type="ECO:0000256" key="6">
    <source>
        <dbReference type="NCBIfam" id="TIGR01928"/>
    </source>
</evidence>
<dbReference type="PANTHER" id="PTHR48073">
    <property type="entry name" value="O-SUCCINYLBENZOATE SYNTHASE-RELATED"/>
    <property type="match status" value="1"/>
</dbReference>
<dbReference type="NCBIfam" id="TIGR01928">
    <property type="entry name" value="menC_lowGC_arch"/>
    <property type="match status" value="1"/>
</dbReference>
<dbReference type="Pfam" id="PF02746">
    <property type="entry name" value="MR_MLE_N"/>
    <property type="match status" value="1"/>
</dbReference>
<evidence type="ECO:0000256" key="4">
    <source>
        <dbReference type="ARBA" id="ARBA00023239"/>
    </source>
</evidence>
<dbReference type="EC" id="4.2.1.113" evidence="5 6"/>
<evidence type="ECO:0000313" key="8">
    <source>
        <dbReference type="EMBL" id="TDQ36074.1"/>
    </source>
</evidence>
<evidence type="ECO:0000256" key="3">
    <source>
        <dbReference type="ARBA" id="ARBA00022842"/>
    </source>
</evidence>
<dbReference type="InterPro" id="IPR013342">
    <property type="entry name" value="Mandelate_racemase_C"/>
</dbReference>
<dbReference type="EMBL" id="SNYJ01000020">
    <property type="protein sequence ID" value="TDQ36074.1"/>
    <property type="molecule type" value="Genomic_DNA"/>
</dbReference>
<dbReference type="RefSeq" id="WP_243740245.1">
    <property type="nucleotide sequence ID" value="NZ_SNYJ01000020.1"/>
</dbReference>
<keyword evidence="2" id="KW-0479">Metal-binding</keyword>
<dbReference type="SUPFAM" id="SSF54826">
    <property type="entry name" value="Enolase N-terminal domain-like"/>
    <property type="match status" value="1"/>
</dbReference>
<dbReference type="SUPFAM" id="SSF51604">
    <property type="entry name" value="Enolase C-terminal domain-like"/>
    <property type="match status" value="1"/>
</dbReference>
<dbReference type="GO" id="GO:0046872">
    <property type="term" value="F:metal ion binding"/>
    <property type="evidence" value="ECO:0007669"/>
    <property type="project" value="UniProtKB-KW"/>
</dbReference>
<evidence type="ECO:0000256" key="1">
    <source>
        <dbReference type="ARBA" id="ARBA00001968"/>
    </source>
</evidence>
<dbReference type="PANTHER" id="PTHR48073:SF5">
    <property type="entry name" value="O-SUCCINYLBENZOATE SYNTHASE"/>
    <property type="match status" value="1"/>
</dbReference>
<name>A0A4R6TZ53_9BACI</name>
<dbReference type="Proteomes" id="UP000295632">
    <property type="component" value="Unassembled WGS sequence"/>
</dbReference>
<dbReference type="GO" id="GO:0016854">
    <property type="term" value="F:racemase and epimerase activity"/>
    <property type="evidence" value="ECO:0007669"/>
    <property type="project" value="UniProtKB-ARBA"/>
</dbReference>
<dbReference type="AlphaFoldDB" id="A0A4R6TZ53"/>
<dbReference type="SFLD" id="SFLDG00180">
    <property type="entry name" value="muconate_cycloisomerase"/>
    <property type="match status" value="1"/>
</dbReference>
<comment type="cofactor">
    <cofactor evidence="1">
        <name>a divalent metal cation</name>
        <dbReference type="ChEBI" id="CHEBI:60240"/>
    </cofactor>
</comment>
<keyword evidence="3" id="KW-0460">Magnesium</keyword>
<dbReference type="UniPathway" id="UPA01057">
    <property type="reaction ID" value="UER00165"/>
</dbReference>
<dbReference type="InterPro" id="IPR029065">
    <property type="entry name" value="Enolase_C-like"/>
</dbReference>
<sequence length="370" mass="41242">MNVQMLTIHTLMLPLKQPFVTHSTTIHEKPVVILELTDGDGLSGYGELVALPDPFYTEETYFTAKTMIAEVLWPLLHQAFPISHPKELQRVFRHVKRNKMAIAAIESAFWDLYAKQSGQPLYQLLGGTKQNVQAGIAIGQKQRQEDLFHAIQEAIEQGYKRVKLKISKDNDLQLIKAVRERFPSVPLMADANSAYTLEDLQQLKQLDEFNLSMIEQPFAYDDFLDHAVLQAELKTPVCLDESIASMNDLKTAIALQSCRIVNIKIGRVGGLQTAIEMVAFCQEKNIGVWCGGMIESGIGRAHNIAFATLPGVDLPGDLVGSSHYWERDIIAPEITVHNGLVAVSSHFGLGYDLQETVFAQLVKQTETLTV</sequence>
<dbReference type="SFLD" id="SFLDS00001">
    <property type="entry name" value="Enolase"/>
    <property type="match status" value="1"/>
</dbReference>
<evidence type="ECO:0000313" key="9">
    <source>
        <dbReference type="Proteomes" id="UP000295632"/>
    </source>
</evidence>
<keyword evidence="4" id="KW-0456">Lyase</keyword>
<dbReference type="InterPro" id="IPR036849">
    <property type="entry name" value="Enolase-like_C_sf"/>
</dbReference>